<evidence type="ECO:0000313" key="2">
    <source>
        <dbReference type="Proteomes" id="UP000249547"/>
    </source>
</evidence>
<organism evidence="1 2">
    <name type="scientific">Chitinophaga skermanii</name>
    <dbReference type="NCBI Taxonomy" id="331697"/>
    <lineage>
        <taxon>Bacteria</taxon>
        <taxon>Pseudomonadati</taxon>
        <taxon>Bacteroidota</taxon>
        <taxon>Chitinophagia</taxon>
        <taxon>Chitinophagales</taxon>
        <taxon>Chitinophagaceae</taxon>
        <taxon>Chitinophaga</taxon>
    </lineage>
</organism>
<dbReference type="AlphaFoldDB" id="A0A327QYU8"/>
<protein>
    <submittedName>
        <fullName evidence="1">Uncharacterized protein</fullName>
    </submittedName>
</protein>
<name>A0A327QYU8_9BACT</name>
<accession>A0A327QYU8</accession>
<dbReference type="EMBL" id="QLLL01000003">
    <property type="protein sequence ID" value="RAJ06837.1"/>
    <property type="molecule type" value="Genomic_DNA"/>
</dbReference>
<comment type="caution">
    <text evidence="1">The sequence shown here is derived from an EMBL/GenBank/DDBJ whole genome shotgun (WGS) entry which is preliminary data.</text>
</comment>
<reference evidence="1 2" key="1">
    <citation type="submission" date="2018-06" db="EMBL/GenBank/DDBJ databases">
        <title>Genomic Encyclopedia of Archaeal and Bacterial Type Strains, Phase II (KMG-II): from individual species to whole genera.</title>
        <authorList>
            <person name="Goeker M."/>
        </authorList>
    </citation>
    <scope>NUCLEOTIDE SEQUENCE [LARGE SCALE GENOMIC DNA]</scope>
    <source>
        <strain evidence="1 2">DSM 23857</strain>
    </source>
</reference>
<dbReference type="Proteomes" id="UP000249547">
    <property type="component" value="Unassembled WGS sequence"/>
</dbReference>
<sequence>MKADTCSPRKVQLDTLFQPITWFKRYYQQFEEDNQSDYQLIYIVLPGRDEPGRFQYYKGCEQTGYDGFWNNVNRFVLTTPQKDSIVTLMKDIPTGSYFNFCDEDVNAIGISYSICAIKQKEKLVFLYQAINGDIMHLKKEDKIPFQNITSIIKKLER</sequence>
<dbReference type="RefSeq" id="WP_111597421.1">
    <property type="nucleotide sequence ID" value="NZ_QLLL01000003.1"/>
</dbReference>
<keyword evidence="2" id="KW-1185">Reference proteome</keyword>
<gene>
    <name evidence="1" type="ORF">LX64_01964</name>
</gene>
<evidence type="ECO:0000313" key="1">
    <source>
        <dbReference type="EMBL" id="RAJ06837.1"/>
    </source>
</evidence>
<proteinExistence type="predicted"/>